<dbReference type="SUPFAM" id="SSF57756">
    <property type="entry name" value="Retrovirus zinc finger-like domains"/>
    <property type="match status" value="1"/>
</dbReference>
<proteinExistence type="predicted"/>
<keyword evidence="1" id="KW-0863">Zinc-finger</keyword>
<evidence type="ECO:0000259" key="3">
    <source>
        <dbReference type="PROSITE" id="PS50158"/>
    </source>
</evidence>
<gene>
    <name evidence="4" type="ORF">EPUS_08768</name>
</gene>
<dbReference type="RefSeq" id="XP_007804386.1">
    <property type="nucleotide sequence ID" value="XM_007806195.1"/>
</dbReference>
<feature type="region of interest" description="Disordered" evidence="2">
    <location>
        <begin position="244"/>
        <end position="268"/>
    </location>
</feature>
<reference evidence="5" key="1">
    <citation type="journal article" date="2014" name="BMC Genomics">
        <title>Genome characteristics reveal the impact of lichenization on lichen-forming fungus Endocarpon pusillum Hedwig (Verrucariales, Ascomycota).</title>
        <authorList>
            <person name="Wang Y.-Y."/>
            <person name="Liu B."/>
            <person name="Zhang X.-Y."/>
            <person name="Zhou Q.-M."/>
            <person name="Zhang T."/>
            <person name="Li H."/>
            <person name="Yu Y.-F."/>
            <person name="Zhang X.-L."/>
            <person name="Hao X.-Y."/>
            <person name="Wang M."/>
            <person name="Wang L."/>
            <person name="Wei J.-C."/>
        </authorList>
    </citation>
    <scope>NUCLEOTIDE SEQUENCE [LARGE SCALE GENOMIC DNA]</scope>
    <source>
        <strain evidence="5">Z07020 / HMAS-L-300199</strain>
    </source>
</reference>
<dbReference type="Proteomes" id="UP000019373">
    <property type="component" value="Unassembled WGS sequence"/>
</dbReference>
<accession>U1FYG0</accession>
<feature type="compositionally biased region" description="Basic and acidic residues" evidence="2">
    <location>
        <begin position="244"/>
        <end position="259"/>
    </location>
</feature>
<keyword evidence="5" id="KW-1185">Reference proteome</keyword>
<protein>
    <recommendedName>
        <fullName evidence="3">CCHC-type domain-containing protein</fullName>
    </recommendedName>
</protein>
<dbReference type="PROSITE" id="PS50158">
    <property type="entry name" value="ZF_CCHC"/>
    <property type="match status" value="1"/>
</dbReference>
<name>U1FYG0_ENDPU</name>
<dbReference type="InterPro" id="IPR036875">
    <property type="entry name" value="Znf_CCHC_sf"/>
</dbReference>
<evidence type="ECO:0000256" key="1">
    <source>
        <dbReference type="PROSITE-ProRule" id="PRU00047"/>
    </source>
</evidence>
<dbReference type="AlphaFoldDB" id="U1FYG0"/>
<dbReference type="GO" id="GO:0003676">
    <property type="term" value="F:nucleic acid binding"/>
    <property type="evidence" value="ECO:0007669"/>
    <property type="project" value="InterPro"/>
</dbReference>
<dbReference type="OrthoDB" id="5361322at2759"/>
<keyword evidence="1" id="KW-0479">Metal-binding</keyword>
<dbReference type="Gene3D" id="4.10.60.10">
    <property type="entry name" value="Zinc finger, CCHC-type"/>
    <property type="match status" value="1"/>
</dbReference>
<feature type="compositionally biased region" description="Basic and acidic residues" evidence="2">
    <location>
        <begin position="310"/>
        <end position="326"/>
    </location>
</feature>
<feature type="region of interest" description="Disordered" evidence="2">
    <location>
        <begin position="1"/>
        <end position="36"/>
    </location>
</feature>
<evidence type="ECO:0000313" key="5">
    <source>
        <dbReference type="Proteomes" id="UP000019373"/>
    </source>
</evidence>
<feature type="region of interest" description="Disordered" evidence="2">
    <location>
        <begin position="64"/>
        <end position="108"/>
    </location>
</feature>
<organism evidence="4 5">
    <name type="scientific">Endocarpon pusillum (strain Z07020 / HMAS-L-300199)</name>
    <name type="common">Lichen-forming fungus</name>
    <dbReference type="NCBI Taxonomy" id="1263415"/>
    <lineage>
        <taxon>Eukaryota</taxon>
        <taxon>Fungi</taxon>
        <taxon>Dikarya</taxon>
        <taxon>Ascomycota</taxon>
        <taxon>Pezizomycotina</taxon>
        <taxon>Eurotiomycetes</taxon>
        <taxon>Chaetothyriomycetidae</taxon>
        <taxon>Verrucariales</taxon>
        <taxon>Verrucariaceae</taxon>
        <taxon>Endocarpon</taxon>
    </lineage>
</organism>
<keyword evidence="1" id="KW-0862">Zinc</keyword>
<sequence length="351" mass="40030">MPMDLDATKKGKRPGPPKKRWDGKSKWRVSGEQWTERRKKGLCLMCGKPGHYAKECKKNQELGATEGIPEEESHKPQRKNWADKKSMGKKGDPKETSQGQLRRSTPETSHNLLSWTACYDDNCVVHSSDKDGAGWYPRKPRSHQSLNALFTYNDDEPEYEADNDDEEPGPEAMKSYVEVLEIKKPDYVRLLTNLWTRAECFDQDCGLAAEHEHVAYDPDAIPKEQGKAFTIEFCKKKECPDHDKSEFHAHQGSDRRDLQDSPYWQPGPSLHVPLPAQVGCAAPGLSPVVLTFAEQDQSCPYHEEYEGHTHFRNYTKEERRKFEHSPSGKHQGGANSLPRDTWMPDHGNAYP</sequence>
<evidence type="ECO:0000256" key="2">
    <source>
        <dbReference type="SAM" id="MobiDB-lite"/>
    </source>
</evidence>
<dbReference type="GO" id="GO:0008270">
    <property type="term" value="F:zinc ion binding"/>
    <property type="evidence" value="ECO:0007669"/>
    <property type="project" value="UniProtKB-KW"/>
</dbReference>
<feature type="region of interest" description="Disordered" evidence="2">
    <location>
        <begin position="310"/>
        <end position="351"/>
    </location>
</feature>
<evidence type="ECO:0000313" key="4">
    <source>
        <dbReference type="EMBL" id="ERF69957.1"/>
    </source>
</evidence>
<dbReference type="EMBL" id="KE721365">
    <property type="protein sequence ID" value="ERF69957.1"/>
    <property type="molecule type" value="Genomic_DNA"/>
</dbReference>
<feature type="domain" description="CCHC-type" evidence="3">
    <location>
        <begin position="43"/>
        <end position="58"/>
    </location>
</feature>
<dbReference type="HOGENOM" id="CLU_789956_0_0_1"/>
<feature type="compositionally biased region" description="Basic and acidic residues" evidence="2">
    <location>
        <begin position="71"/>
        <end position="95"/>
    </location>
</feature>
<dbReference type="InterPro" id="IPR001878">
    <property type="entry name" value="Znf_CCHC"/>
</dbReference>
<feature type="compositionally biased region" description="Polar residues" evidence="2">
    <location>
        <begin position="96"/>
        <end position="108"/>
    </location>
</feature>
<dbReference type="SMART" id="SM00343">
    <property type="entry name" value="ZnF_C2HC"/>
    <property type="match status" value="1"/>
</dbReference>
<dbReference type="GeneID" id="19243611"/>